<protein>
    <submittedName>
        <fullName evidence="2">Uncharacterized protein</fullName>
    </submittedName>
</protein>
<dbReference type="Proteomes" id="UP001371456">
    <property type="component" value="Unassembled WGS sequence"/>
</dbReference>
<reference evidence="2 3" key="1">
    <citation type="submission" date="2024-02" db="EMBL/GenBank/DDBJ databases">
        <title>de novo genome assembly of Solanum bulbocastanum strain 11H21.</title>
        <authorList>
            <person name="Hosaka A.J."/>
        </authorList>
    </citation>
    <scope>NUCLEOTIDE SEQUENCE [LARGE SCALE GENOMIC DNA]</scope>
    <source>
        <tissue evidence="2">Young leaves</tissue>
    </source>
</reference>
<organism evidence="2 3">
    <name type="scientific">Solanum bulbocastanum</name>
    <name type="common">Wild potato</name>
    <dbReference type="NCBI Taxonomy" id="147425"/>
    <lineage>
        <taxon>Eukaryota</taxon>
        <taxon>Viridiplantae</taxon>
        <taxon>Streptophyta</taxon>
        <taxon>Embryophyta</taxon>
        <taxon>Tracheophyta</taxon>
        <taxon>Spermatophyta</taxon>
        <taxon>Magnoliopsida</taxon>
        <taxon>eudicotyledons</taxon>
        <taxon>Gunneridae</taxon>
        <taxon>Pentapetalae</taxon>
        <taxon>asterids</taxon>
        <taxon>lamiids</taxon>
        <taxon>Solanales</taxon>
        <taxon>Solanaceae</taxon>
        <taxon>Solanoideae</taxon>
        <taxon>Solaneae</taxon>
        <taxon>Solanum</taxon>
    </lineage>
</organism>
<name>A0AAN8T086_SOLBU</name>
<proteinExistence type="predicted"/>
<dbReference type="AlphaFoldDB" id="A0AAN8T086"/>
<evidence type="ECO:0000313" key="2">
    <source>
        <dbReference type="EMBL" id="KAK6776162.1"/>
    </source>
</evidence>
<sequence length="123" mass="13533">MVDLDEDKNPLVRLGTHADSSSSGSDLLPGARDTVVDTSIVDELNLDHARNADVDDDQHTLEVVPELPFAAPTPRRSTRATALPTWHQDNHIGPKVAKLVSHPMGSYVSYQHIYLNRFILGVL</sequence>
<dbReference type="EMBL" id="JBANQN010000011">
    <property type="protein sequence ID" value="KAK6776162.1"/>
    <property type="molecule type" value="Genomic_DNA"/>
</dbReference>
<keyword evidence="3" id="KW-1185">Reference proteome</keyword>
<accession>A0AAN8T086</accession>
<evidence type="ECO:0000313" key="3">
    <source>
        <dbReference type="Proteomes" id="UP001371456"/>
    </source>
</evidence>
<feature type="region of interest" description="Disordered" evidence="1">
    <location>
        <begin position="1"/>
        <end position="30"/>
    </location>
</feature>
<feature type="compositionally biased region" description="Low complexity" evidence="1">
    <location>
        <begin position="18"/>
        <end position="30"/>
    </location>
</feature>
<comment type="caution">
    <text evidence="2">The sequence shown here is derived from an EMBL/GenBank/DDBJ whole genome shotgun (WGS) entry which is preliminary data.</text>
</comment>
<evidence type="ECO:0000256" key="1">
    <source>
        <dbReference type="SAM" id="MobiDB-lite"/>
    </source>
</evidence>
<gene>
    <name evidence="2" type="ORF">RDI58_027163</name>
</gene>